<gene>
    <name evidence="8" type="ORF">NCTC4191_00558</name>
</gene>
<dbReference type="Pfam" id="PF05840">
    <property type="entry name" value="Phage_GPA"/>
    <property type="match status" value="1"/>
</dbReference>
<dbReference type="GO" id="GO:0016787">
    <property type="term" value="F:hydrolase activity"/>
    <property type="evidence" value="ECO:0007669"/>
    <property type="project" value="UniProtKB-KW"/>
</dbReference>
<evidence type="ECO:0000256" key="2">
    <source>
        <dbReference type="ARBA" id="ARBA00009260"/>
    </source>
</evidence>
<comment type="function">
    <text evidence="1">Possible endonuclease which induces a single-strand cut and initiates DNA replication.</text>
</comment>
<organism evidence="8 9">
    <name type="scientific">Actinobacillus lignieresii</name>
    <dbReference type="NCBI Taxonomy" id="720"/>
    <lineage>
        <taxon>Bacteria</taxon>
        <taxon>Pseudomonadati</taxon>
        <taxon>Pseudomonadota</taxon>
        <taxon>Gammaproteobacteria</taxon>
        <taxon>Pasteurellales</taxon>
        <taxon>Pasteurellaceae</taxon>
        <taxon>Actinobacillus</taxon>
    </lineage>
</organism>
<dbReference type="AlphaFoldDB" id="A0A380TSU5"/>
<accession>A0A380TSU5</accession>
<evidence type="ECO:0000256" key="5">
    <source>
        <dbReference type="ARBA" id="ARBA00022759"/>
    </source>
</evidence>
<name>A0A380TSU5_ACTLI</name>
<dbReference type="EMBL" id="UFRN01000002">
    <property type="protein sequence ID" value="SUT91458.1"/>
    <property type="molecule type" value="Genomic_DNA"/>
</dbReference>
<dbReference type="RefSeq" id="WP_115589988.1">
    <property type="nucleotide sequence ID" value="NZ_UFRN01000002.1"/>
</dbReference>
<evidence type="ECO:0000256" key="4">
    <source>
        <dbReference type="ARBA" id="ARBA00022722"/>
    </source>
</evidence>
<dbReference type="GO" id="GO:0004519">
    <property type="term" value="F:endonuclease activity"/>
    <property type="evidence" value="ECO:0007669"/>
    <property type="project" value="UniProtKB-KW"/>
</dbReference>
<reference evidence="8 9" key="1">
    <citation type="submission" date="2018-06" db="EMBL/GenBank/DDBJ databases">
        <authorList>
            <consortium name="Pathogen Informatics"/>
            <person name="Doyle S."/>
        </authorList>
    </citation>
    <scope>NUCLEOTIDE SEQUENCE [LARGE SCALE GENOMIC DNA]</scope>
    <source>
        <strain evidence="8 9">NCTC4191</strain>
    </source>
</reference>
<proteinExistence type="inferred from homology"/>
<dbReference type="InterPro" id="IPR008766">
    <property type="entry name" value="Replication_gene_A-like"/>
</dbReference>
<protein>
    <submittedName>
        <fullName evidence="8">Bacteriophage replication gene A protein (GPA)</fullName>
    </submittedName>
</protein>
<evidence type="ECO:0000313" key="9">
    <source>
        <dbReference type="Proteomes" id="UP000254253"/>
    </source>
</evidence>
<evidence type="ECO:0000313" key="8">
    <source>
        <dbReference type="EMBL" id="SUT91458.1"/>
    </source>
</evidence>
<comment type="similarity">
    <text evidence="2">Belongs to the phage GPA family.</text>
</comment>
<dbReference type="GO" id="GO:0006260">
    <property type="term" value="P:DNA replication"/>
    <property type="evidence" value="ECO:0007669"/>
    <property type="project" value="UniProtKB-KW"/>
</dbReference>
<evidence type="ECO:0000256" key="3">
    <source>
        <dbReference type="ARBA" id="ARBA00022705"/>
    </source>
</evidence>
<evidence type="ECO:0000259" key="7">
    <source>
        <dbReference type="Pfam" id="PF05840"/>
    </source>
</evidence>
<sequence length="761" mass="87337">MNAQLFNTHNDLLAGSAWDWSAYYAREAQLNVQFLQNQQEIRPLEVKPEAVKVFQKEQFLEAKKGLVTDLQLELFDLLPKSTFDYVESLIQRLPRQRQREYFRKLYLREYRSVKDDGSIGFEVGNKQRVHATTFLRDLVESRLNKVFAQYHFNLDWIQLSPKARMQWADNQAKQLKATATIRQSALPFYLISPSKLEVFANKLADIFSMTIRDLFTECANSGKSYSDAEAEGVLIAIYGECGVLCETIGFDMPYWEAFQKCGEKRKPNIKSIEIALNKISFAGFWKKLFQKAQKQMIEHLAIACGDVRKDVAPYISNHAFGEWRTQMRKNHDFLRSQILVNVDNPEEQIELFDMFLRSSTNPSLRRLEMMSRLRGVEEWAEENGYEALFLTLTAPSSFHAQHSKGGQNKKWSGASPKQTQAYLNKVWGQYRALLAKRKIDFKGMRVAEPHHDGTPHWHLLLYVKAEWIEEVTQLFKAKALELDGDEKGAEEHRCKVERCDKTKGSATAYIAKYISKNIDGFDELGSFSDEVESLSLKDNAKRVRAWASLWGFRQFQFFGTGSISVWRELRRCIAGQINDEKLEEMRLGADLGDYAFYMDKQNGGARSDAVAVIHYEQMEEGKFGEPRKRIDGLRNAAKSINDFVKTRLKRWAKVRKVADLDSAQASESEATSTERSSAWTCVNNCNPSNSKGSGIDKRLNTAEFLQKNSEAVSRLNFALKLRGIGGRWITDERKKRLILGETVSFIGNDSIRFDGVEVEII</sequence>
<evidence type="ECO:0000256" key="1">
    <source>
        <dbReference type="ARBA" id="ARBA00003293"/>
    </source>
</evidence>
<keyword evidence="9" id="KW-1185">Reference proteome</keyword>
<keyword evidence="4" id="KW-0540">Nuclease</keyword>
<evidence type="ECO:0000256" key="6">
    <source>
        <dbReference type="ARBA" id="ARBA00022801"/>
    </source>
</evidence>
<dbReference type="Proteomes" id="UP000254253">
    <property type="component" value="Unassembled WGS sequence"/>
</dbReference>
<keyword evidence="6" id="KW-0378">Hydrolase</keyword>
<keyword evidence="3" id="KW-0235">DNA replication</keyword>
<keyword evidence="5" id="KW-0255">Endonuclease</keyword>
<feature type="domain" description="Replication gene A protein-like" evidence="7">
    <location>
        <begin position="199"/>
        <end position="520"/>
    </location>
</feature>